<evidence type="ECO:0000256" key="4">
    <source>
        <dbReference type="ARBA" id="ARBA00022989"/>
    </source>
</evidence>
<keyword evidence="2" id="KW-1003">Cell membrane</keyword>
<comment type="subcellular location">
    <subcellularLocation>
        <location evidence="1">Cell membrane</location>
        <topology evidence="1">Multi-pass membrane protein</topology>
    </subcellularLocation>
</comment>
<evidence type="ECO:0000256" key="1">
    <source>
        <dbReference type="ARBA" id="ARBA00004651"/>
    </source>
</evidence>
<dbReference type="Pfam" id="PF12704">
    <property type="entry name" value="MacB_PCD"/>
    <property type="match status" value="1"/>
</dbReference>
<protein>
    <submittedName>
        <fullName evidence="9">FtsX-like permease family protein</fullName>
    </submittedName>
</protein>
<feature type="transmembrane region" description="Helical" evidence="6">
    <location>
        <begin position="294"/>
        <end position="315"/>
    </location>
</feature>
<dbReference type="InterPro" id="IPR025857">
    <property type="entry name" value="MacB_PCD"/>
</dbReference>
<evidence type="ECO:0000256" key="6">
    <source>
        <dbReference type="SAM" id="Phobius"/>
    </source>
</evidence>
<sequence length="425" mass="45953">MLKNYLLTAWNVFQRRKLFTAINLACIVLTLVVLLVVTALLQEAFYPSGVEHRSNRFLQVHMLEATNEKMTSISRSPLGYRIIDKYLKPMPGVETVAAVTGIEPTAVIMNGASTEVNMRHADAEYWRVLDFKVLAGRVPNDDDVAQGRMVAVLARSMALKLFGEPAPLGRKVGTGGQTFTVIGVVEDALHLNAYADMWVPVTTYPNTTYRHQMTGRFFALLLARSPDDLPAIRAEVQRITEKMDFAGDPEFTKGQMWADSKIDMFARTLTGSHEVNSASGSVVPGVKGISGASLILAGVSSLMLLFMLLPALNLVNLNVGRIMERSTEIGVRKAFGASNAQLAVQLVLENVLLCLAGGAIALVLAAGVLWWLEAAGPIPYLKVGINLAVFGWGLLITIVFGVLSGVVPALKMARLDPVHALKGAA</sequence>
<keyword evidence="5 6" id="KW-0472">Membrane</keyword>
<evidence type="ECO:0000256" key="3">
    <source>
        <dbReference type="ARBA" id="ARBA00022692"/>
    </source>
</evidence>
<dbReference type="GO" id="GO:0005886">
    <property type="term" value="C:plasma membrane"/>
    <property type="evidence" value="ECO:0007669"/>
    <property type="project" value="UniProtKB-SubCell"/>
</dbReference>
<dbReference type="PANTHER" id="PTHR30572">
    <property type="entry name" value="MEMBRANE COMPONENT OF TRANSPORTER-RELATED"/>
    <property type="match status" value="1"/>
</dbReference>
<name>A0A6L6QB21_9BURK</name>
<accession>A0A6L6QB21</accession>
<keyword evidence="10" id="KW-1185">Reference proteome</keyword>
<dbReference type="EMBL" id="WNKX01000001">
    <property type="protein sequence ID" value="MTW09385.1"/>
    <property type="molecule type" value="Genomic_DNA"/>
</dbReference>
<dbReference type="RefSeq" id="WP_155452349.1">
    <property type="nucleotide sequence ID" value="NZ_WNKX01000001.1"/>
</dbReference>
<dbReference type="AlphaFoldDB" id="A0A6L6QB21"/>
<evidence type="ECO:0000256" key="5">
    <source>
        <dbReference type="ARBA" id="ARBA00023136"/>
    </source>
</evidence>
<feature type="transmembrane region" description="Helical" evidence="6">
    <location>
        <begin position="21"/>
        <end position="41"/>
    </location>
</feature>
<dbReference type="OrthoDB" id="8740261at2"/>
<dbReference type="PANTHER" id="PTHR30572:SF18">
    <property type="entry name" value="ABC-TYPE MACROLIDE FAMILY EXPORT SYSTEM PERMEASE COMPONENT 2"/>
    <property type="match status" value="1"/>
</dbReference>
<evidence type="ECO:0000256" key="2">
    <source>
        <dbReference type="ARBA" id="ARBA00022475"/>
    </source>
</evidence>
<feature type="domain" description="ABC3 transporter permease C-terminal" evidence="7">
    <location>
        <begin position="301"/>
        <end position="417"/>
    </location>
</feature>
<keyword evidence="3 6" id="KW-0812">Transmembrane</keyword>
<evidence type="ECO:0000313" key="10">
    <source>
        <dbReference type="Proteomes" id="UP000472320"/>
    </source>
</evidence>
<reference evidence="9 10" key="1">
    <citation type="submission" date="2019-11" db="EMBL/GenBank/DDBJ databases">
        <title>Type strains purchased from KCTC, JCM and DSMZ.</title>
        <authorList>
            <person name="Lu H."/>
        </authorList>
    </citation>
    <scope>NUCLEOTIDE SEQUENCE [LARGE SCALE GENOMIC DNA]</scope>
    <source>
        <strain evidence="9 10">JCM 31587</strain>
    </source>
</reference>
<dbReference type="Pfam" id="PF02687">
    <property type="entry name" value="FtsX"/>
    <property type="match status" value="1"/>
</dbReference>
<dbReference type="GO" id="GO:0022857">
    <property type="term" value="F:transmembrane transporter activity"/>
    <property type="evidence" value="ECO:0007669"/>
    <property type="project" value="TreeGrafter"/>
</dbReference>
<dbReference type="Proteomes" id="UP000472320">
    <property type="component" value="Unassembled WGS sequence"/>
</dbReference>
<evidence type="ECO:0000313" key="9">
    <source>
        <dbReference type="EMBL" id="MTW09385.1"/>
    </source>
</evidence>
<dbReference type="InterPro" id="IPR003838">
    <property type="entry name" value="ABC3_permease_C"/>
</dbReference>
<feature type="transmembrane region" description="Helical" evidence="6">
    <location>
        <begin position="384"/>
        <end position="407"/>
    </location>
</feature>
<dbReference type="InterPro" id="IPR050250">
    <property type="entry name" value="Macrolide_Exporter_MacB"/>
</dbReference>
<proteinExistence type="predicted"/>
<gene>
    <name evidence="9" type="ORF">GM658_02125</name>
</gene>
<evidence type="ECO:0000259" key="8">
    <source>
        <dbReference type="Pfam" id="PF12704"/>
    </source>
</evidence>
<evidence type="ECO:0000259" key="7">
    <source>
        <dbReference type="Pfam" id="PF02687"/>
    </source>
</evidence>
<feature type="transmembrane region" description="Helical" evidence="6">
    <location>
        <begin position="351"/>
        <end position="372"/>
    </location>
</feature>
<keyword evidence="4 6" id="KW-1133">Transmembrane helix</keyword>
<organism evidence="9 10">
    <name type="scientific">Massilia eburnea</name>
    <dbReference type="NCBI Taxonomy" id="1776165"/>
    <lineage>
        <taxon>Bacteria</taxon>
        <taxon>Pseudomonadati</taxon>
        <taxon>Pseudomonadota</taxon>
        <taxon>Betaproteobacteria</taxon>
        <taxon>Burkholderiales</taxon>
        <taxon>Oxalobacteraceae</taxon>
        <taxon>Telluria group</taxon>
        <taxon>Massilia</taxon>
    </lineage>
</organism>
<comment type="caution">
    <text evidence="9">The sequence shown here is derived from an EMBL/GenBank/DDBJ whole genome shotgun (WGS) entry which is preliminary data.</text>
</comment>
<feature type="domain" description="MacB-like periplasmic core" evidence="8">
    <location>
        <begin position="20"/>
        <end position="238"/>
    </location>
</feature>